<name>B4NN20_DROWI</name>
<dbReference type="SUPFAM" id="SSF63451">
    <property type="entry name" value="LEM domain"/>
    <property type="match status" value="1"/>
</dbReference>
<feature type="domain" description="LEM" evidence="3">
    <location>
        <begin position="4"/>
        <end position="48"/>
    </location>
</feature>
<keyword evidence="2" id="KW-1133">Transmembrane helix</keyword>
<evidence type="ECO:0000256" key="1">
    <source>
        <dbReference type="SAM" id="MobiDB-lite"/>
    </source>
</evidence>
<dbReference type="Proteomes" id="UP000007798">
    <property type="component" value="Unassembled WGS sequence"/>
</dbReference>
<dbReference type="CDD" id="cd12934">
    <property type="entry name" value="LEM"/>
    <property type="match status" value="1"/>
</dbReference>
<dbReference type="Pfam" id="PF03020">
    <property type="entry name" value="LEM"/>
    <property type="match status" value="1"/>
</dbReference>
<keyword evidence="2" id="KW-0812">Transmembrane</keyword>
<feature type="compositionally biased region" description="Polar residues" evidence="1">
    <location>
        <begin position="292"/>
        <end position="303"/>
    </location>
</feature>
<dbReference type="Gene3D" id="1.10.720.40">
    <property type="match status" value="1"/>
</dbReference>
<dbReference type="InterPro" id="IPR003887">
    <property type="entry name" value="LEM_dom"/>
</dbReference>
<keyword evidence="2" id="KW-0472">Membrane</keyword>
<sequence length="419" mass="45801">MADMDDLDILSNAELRAKMVSQGLPNIPVTDSSRKVLVKRLRASLSGVAPGSPSSAAASPKKSSNRRDTMQPASSSVAPVTAPKARRTLAVATPTKEPKEIERPNRMAEEKIKQPASLVPIQTRRKSNTNTAPPSLEHREVAKKPETIVEESQPPKRNIQHEKTLEVNSLIVLESDDEEDEEMLKAAAKAEQEFQRSQKTKLSTTTTKTHEYISSSQAVEPPRPRQYEPVVPSRAPIAAPAPVQSRAPAPAPVTSPSAIGTGGSSSYDYLNTQSGRYSSYTSSSAQGYGSAKTNPSSVTTSYRHSPAAHLYPNQLSDDNEDEEEVSQYESTFARNLARLRAEKIGDRSSPYTRRTVAGTASSNVGYEPRARRSLRPEGTSVSVAFFNWINSLDQKYGLKSKLFVLVVILILIGVYNLFY</sequence>
<dbReference type="AlphaFoldDB" id="B4NN20"/>
<dbReference type="KEGG" id="dwi:6652494"/>
<dbReference type="PhylomeDB" id="B4NN20"/>
<evidence type="ECO:0000259" key="3">
    <source>
        <dbReference type="PROSITE" id="PS50954"/>
    </source>
</evidence>
<feature type="compositionally biased region" description="Low complexity" evidence="1">
    <location>
        <begin position="277"/>
        <end position="291"/>
    </location>
</feature>
<feature type="region of interest" description="Disordered" evidence="1">
    <location>
        <begin position="191"/>
        <end position="229"/>
    </location>
</feature>
<gene>
    <name evidence="4" type="primary">Dwil\GK23240</name>
    <name evidence="4" type="ORF">Dwil_GK23240</name>
</gene>
<dbReference type="eggNOG" id="ENOG502TAEI">
    <property type="taxonomic scope" value="Eukaryota"/>
</dbReference>
<proteinExistence type="predicted"/>
<evidence type="ECO:0000256" key="2">
    <source>
        <dbReference type="SAM" id="Phobius"/>
    </source>
</evidence>
<feature type="region of interest" description="Disordered" evidence="1">
    <location>
        <begin position="44"/>
        <end position="100"/>
    </location>
</feature>
<feature type="region of interest" description="Disordered" evidence="1">
    <location>
        <begin position="241"/>
        <end position="264"/>
    </location>
</feature>
<dbReference type="InterPro" id="IPR011015">
    <property type="entry name" value="LEM/LEM-like_dom_sf"/>
</dbReference>
<dbReference type="SMART" id="SM00540">
    <property type="entry name" value="LEM"/>
    <property type="match status" value="1"/>
</dbReference>
<dbReference type="PROSITE" id="PS50954">
    <property type="entry name" value="LEM"/>
    <property type="match status" value="1"/>
</dbReference>
<dbReference type="HOGENOM" id="CLU_652607_0_0_1"/>
<dbReference type="EMBL" id="CH964282">
    <property type="protein sequence ID" value="EDW85759.2"/>
    <property type="molecule type" value="Genomic_DNA"/>
</dbReference>
<feature type="compositionally biased region" description="Low complexity" evidence="1">
    <location>
        <begin position="44"/>
        <end position="62"/>
    </location>
</feature>
<dbReference type="STRING" id="7260.B4NN20"/>
<protein>
    <recommendedName>
        <fullName evidence="3">LEM domain-containing protein</fullName>
    </recommendedName>
</protein>
<evidence type="ECO:0000313" key="5">
    <source>
        <dbReference type="Proteomes" id="UP000007798"/>
    </source>
</evidence>
<organism evidence="4 5">
    <name type="scientific">Drosophila willistoni</name>
    <name type="common">Fruit fly</name>
    <dbReference type="NCBI Taxonomy" id="7260"/>
    <lineage>
        <taxon>Eukaryota</taxon>
        <taxon>Metazoa</taxon>
        <taxon>Ecdysozoa</taxon>
        <taxon>Arthropoda</taxon>
        <taxon>Hexapoda</taxon>
        <taxon>Insecta</taxon>
        <taxon>Pterygota</taxon>
        <taxon>Neoptera</taxon>
        <taxon>Endopterygota</taxon>
        <taxon>Diptera</taxon>
        <taxon>Brachycera</taxon>
        <taxon>Muscomorpha</taxon>
        <taxon>Ephydroidea</taxon>
        <taxon>Drosophilidae</taxon>
        <taxon>Drosophila</taxon>
        <taxon>Sophophora</taxon>
    </lineage>
</organism>
<reference evidence="4 5" key="1">
    <citation type="journal article" date="2007" name="Nature">
        <title>Evolution of genes and genomes on the Drosophila phylogeny.</title>
        <authorList>
            <consortium name="Drosophila 12 Genomes Consortium"/>
            <person name="Clark A.G."/>
            <person name="Eisen M.B."/>
            <person name="Smith D.R."/>
            <person name="Bergman C.M."/>
            <person name="Oliver B."/>
            <person name="Markow T.A."/>
            <person name="Kaufman T.C."/>
            <person name="Kellis M."/>
            <person name="Gelbart W."/>
            <person name="Iyer V.N."/>
            <person name="Pollard D.A."/>
            <person name="Sackton T.B."/>
            <person name="Larracuente A.M."/>
            <person name="Singh N.D."/>
            <person name="Abad J.P."/>
            <person name="Abt D.N."/>
            <person name="Adryan B."/>
            <person name="Aguade M."/>
            <person name="Akashi H."/>
            <person name="Anderson W.W."/>
            <person name="Aquadro C.F."/>
            <person name="Ardell D.H."/>
            <person name="Arguello R."/>
            <person name="Artieri C.G."/>
            <person name="Barbash D.A."/>
            <person name="Barker D."/>
            <person name="Barsanti P."/>
            <person name="Batterham P."/>
            <person name="Batzoglou S."/>
            <person name="Begun D."/>
            <person name="Bhutkar A."/>
            <person name="Blanco E."/>
            <person name="Bosak S.A."/>
            <person name="Bradley R.K."/>
            <person name="Brand A.D."/>
            <person name="Brent M.R."/>
            <person name="Brooks A.N."/>
            <person name="Brown R.H."/>
            <person name="Butlin R.K."/>
            <person name="Caggese C."/>
            <person name="Calvi B.R."/>
            <person name="Bernardo de Carvalho A."/>
            <person name="Caspi A."/>
            <person name="Castrezana S."/>
            <person name="Celniker S.E."/>
            <person name="Chang J.L."/>
            <person name="Chapple C."/>
            <person name="Chatterji S."/>
            <person name="Chinwalla A."/>
            <person name="Civetta A."/>
            <person name="Clifton S.W."/>
            <person name="Comeron J.M."/>
            <person name="Costello J.C."/>
            <person name="Coyne J.A."/>
            <person name="Daub J."/>
            <person name="David R.G."/>
            <person name="Delcher A.L."/>
            <person name="Delehaunty K."/>
            <person name="Do C.B."/>
            <person name="Ebling H."/>
            <person name="Edwards K."/>
            <person name="Eickbush T."/>
            <person name="Evans J.D."/>
            <person name="Filipski A."/>
            <person name="Findeiss S."/>
            <person name="Freyhult E."/>
            <person name="Fulton L."/>
            <person name="Fulton R."/>
            <person name="Garcia A.C."/>
            <person name="Gardiner A."/>
            <person name="Garfield D.A."/>
            <person name="Garvin B.E."/>
            <person name="Gibson G."/>
            <person name="Gilbert D."/>
            <person name="Gnerre S."/>
            <person name="Godfrey J."/>
            <person name="Good R."/>
            <person name="Gotea V."/>
            <person name="Gravely B."/>
            <person name="Greenberg A.J."/>
            <person name="Griffiths-Jones S."/>
            <person name="Gross S."/>
            <person name="Guigo R."/>
            <person name="Gustafson E.A."/>
            <person name="Haerty W."/>
            <person name="Hahn M.W."/>
            <person name="Halligan D.L."/>
            <person name="Halpern A.L."/>
            <person name="Halter G.M."/>
            <person name="Han M.V."/>
            <person name="Heger A."/>
            <person name="Hillier L."/>
            <person name="Hinrichs A.S."/>
            <person name="Holmes I."/>
            <person name="Hoskins R.A."/>
            <person name="Hubisz M.J."/>
            <person name="Hultmark D."/>
            <person name="Huntley M.A."/>
            <person name="Jaffe D.B."/>
            <person name="Jagadeeshan S."/>
            <person name="Jeck W.R."/>
            <person name="Johnson J."/>
            <person name="Jones C.D."/>
            <person name="Jordan W.C."/>
            <person name="Karpen G.H."/>
            <person name="Kataoka E."/>
            <person name="Keightley P.D."/>
            <person name="Kheradpour P."/>
            <person name="Kirkness E.F."/>
            <person name="Koerich L.B."/>
            <person name="Kristiansen K."/>
            <person name="Kudrna D."/>
            <person name="Kulathinal R.J."/>
            <person name="Kumar S."/>
            <person name="Kwok R."/>
            <person name="Lander E."/>
            <person name="Langley C.H."/>
            <person name="Lapoint R."/>
            <person name="Lazzaro B.P."/>
            <person name="Lee S.J."/>
            <person name="Levesque L."/>
            <person name="Li R."/>
            <person name="Lin C.F."/>
            <person name="Lin M.F."/>
            <person name="Lindblad-Toh K."/>
            <person name="Llopart A."/>
            <person name="Long M."/>
            <person name="Low L."/>
            <person name="Lozovsky E."/>
            <person name="Lu J."/>
            <person name="Luo M."/>
            <person name="Machado C.A."/>
            <person name="Makalowski W."/>
            <person name="Marzo M."/>
            <person name="Matsuda M."/>
            <person name="Matzkin L."/>
            <person name="McAllister B."/>
            <person name="McBride C.S."/>
            <person name="McKernan B."/>
            <person name="McKernan K."/>
            <person name="Mendez-Lago M."/>
            <person name="Minx P."/>
            <person name="Mollenhauer M.U."/>
            <person name="Montooth K."/>
            <person name="Mount S.M."/>
            <person name="Mu X."/>
            <person name="Myers E."/>
            <person name="Negre B."/>
            <person name="Newfeld S."/>
            <person name="Nielsen R."/>
            <person name="Noor M.A."/>
            <person name="O'Grady P."/>
            <person name="Pachter L."/>
            <person name="Papaceit M."/>
            <person name="Parisi M.J."/>
            <person name="Parisi M."/>
            <person name="Parts L."/>
            <person name="Pedersen J.S."/>
            <person name="Pesole G."/>
            <person name="Phillippy A.M."/>
            <person name="Ponting C.P."/>
            <person name="Pop M."/>
            <person name="Porcelli D."/>
            <person name="Powell J.R."/>
            <person name="Prohaska S."/>
            <person name="Pruitt K."/>
            <person name="Puig M."/>
            <person name="Quesneville H."/>
            <person name="Ram K.R."/>
            <person name="Rand D."/>
            <person name="Rasmussen M.D."/>
            <person name="Reed L.K."/>
            <person name="Reenan R."/>
            <person name="Reily A."/>
            <person name="Remington K.A."/>
            <person name="Rieger T.T."/>
            <person name="Ritchie M.G."/>
            <person name="Robin C."/>
            <person name="Rogers Y.H."/>
            <person name="Rohde C."/>
            <person name="Rozas J."/>
            <person name="Rubenfield M.J."/>
            <person name="Ruiz A."/>
            <person name="Russo S."/>
            <person name="Salzberg S.L."/>
            <person name="Sanchez-Gracia A."/>
            <person name="Saranga D.J."/>
            <person name="Sato H."/>
            <person name="Schaeffer S.W."/>
            <person name="Schatz M.C."/>
            <person name="Schlenke T."/>
            <person name="Schwartz R."/>
            <person name="Segarra C."/>
            <person name="Singh R.S."/>
            <person name="Sirot L."/>
            <person name="Sirota M."/>
            <person name="Sisneros N.B."/>
            <person name="Smith C.D."/>
            <person name="Smith T.F."/>
            <person name="Spieth J."/>
            <person name="Stage D.E."/>
            <person name="Stark A."/>
            <person name="Stephan W."/>
            <person name="Strausberg R.L."/>
            <person name="Strempel S."/>
            <person name="Sturgill D."/>
            <person name="Sutton G."/>
            <person name="Sutton G.G."/>
            <person name="Tao W."/>
            <person name="Teichmann S."/>
            <person name="Tobari Y.N."/>
            <person name="Tomimura Y."/>
            <person name="Tsolas J.M."/>
            <person name="Valente V.L."/>
            <person name="Venter E."/>
            <person name="Venter J.C."/>
            <person name="Vicario S."/>
            <person name="Vieira F.G."/>
            <person name="Vilella A.J."/>
            <person name="Villasante A."/>
            <person name="Walenz B."/>
            <person name="Wang J."/>
            <person name="Wasserman M."/>
            <person name="Watts T."/>
            <person name="Wilson D."/>
            <person name="Wilson R.K."/>
            <person name="Wing R.A."/>
            <person name="Wolfner M.F."/>
            <person name="Wong A."/>
            <person name="Wong G.K."/>
            <person name="Wu C.I."/>
            <person name="Wu G."/>
            <person name="Yamamoto D."/>
            <person name="Yang H.P."/>
            <person name="Yang S.P."/>
            <person name="Yorke J.A."/>
            <person name="Yoshida K."/>
            <person name="Zdobnov E."/>
            <person name="Zhang P."/>
            <person name="Zhang Y."/>
            <person name="Zimin A.V."/>
            <person name="Baldwin J."/>
            <person name="Abdouelleil A."/>
            <person name="Abdulkadir J."/>
            <person name="Abebe A."/>
            <person name="Abera B."/>
            <person name="Abreu J."/>
            <person name="Acer S.C."/>
            <person name="Aftuck L."/>
            <person name="Alexander A."/>
            <person name="An P."/>
            <person name="Anderson E."/>
            <person name="Anderson S."/>
            <person name="Arachi H."/>
            <person name="Azer M."/>
            <person name="Bachantsang P."/>
            <person name="Barry A."/>
            <person name="Bayul T."/>
            <person name="Berlin A."/>
            <person name="Bessette D."/>
            <person name="Bloom T."/>
            <person name="Blye J."/>
            <person name="Boguslavskiy L."/>
            <person name="Bonnet C."/>
            <person name="Boukhgalter B."/>
            <person name="Bourzgui I."/>
            <person name="Brown A."/>
            <person name="Cahill P."/>
            <person name="Channer S."/>
            <person name="Cheshatsang Y."/>
            <person name="Chuda L."/>
            <person name="Citroen M."/>
            <person name="Collymore A."/>
            <person name="Cooke P."/>
            <person name="Costello M."/>
            <person name="D'Aco K."/>
            <person name="Daza R."/>
            <person name="De Haan G."/>
            <person name="DeGray S."/>
            <person name="DeMaso C."/>
            <person name="Dhargay N."/>
            <person name="Dooley K."/>
            <person name="Dooley E."/>
            <person name="Doricent M."/>
            <person name="Dorje P."/>
            <person name="Dorjee K."/>
            <person name="Dupes A."/>
            <person name="Elong R."/>
            <person name="Falk J."/>
            <person name="Farina A."/>
            <person name="Faro S."/>
            <person name="Ferguson D."/>
            <person name="Fisher S."/>
            <person name="Foley C.D."/>
            <person name="Franke A."/>
            <person name="Friedrich D."/>
            <person name="Gadbois L."/>
            <person name="Gearin G."/>
            <person name="Gearin C.R."/>
            <person name="Giannoukos G."/>
            <person name="Goode T."/>
            <person name="Graham J."/>
            <person name="Grandbois E."/>
            <person name="Grewal S."/>
            <person name="Gyaltsen K."/>
            <person name="Hafez N."/>
            <person name="Hagos B."/>
            <person name="Hall J."/>
            <person name="Henson C."/>
            <person name="Hollinger A."/>
            <person name="Honan T."/>
            <person name="Huard M.D."/>
            <person name="Hughes L."/>
            <person name="Hurhula B."/>
            <person name="Husby M.E."/>
            <person name="Kamat A."/>
            <person name="Kanga B."/>
            <person name="Kashin S."/>
            <person name="Khazanovich D."/>
            <person name="Kisner P."/>
            <person name="Lance K."/>
            <person name="Lara M."/>
            <person name="Lee W."/>
            <person name="Lennon N."/>
            <person name="Letendre F."/>
            <person name="LeVine R."/>
            <person name="Lipovsky A."/>
            <person name="Liu X."/>
            <person name="Liu J."/>
            <person name="Liu S."/>
            <person name="Lokyitsang T."/>
            <person name="Lokyitsang Y."/>
            <person name="Lubonja R."/>
            <person name="Lui A."/>
            <person name="MacDonald P."/>
            <person name="Magnisalis V."/>
            <person name="Maru K."/>
            <person name="Matthews C."/>
            <person name="McCusker W."/>
            <person name="McDonough S."/>
            <person name="Mehta T."/>
            <person name="Meldrim J."/>
            <person name="Meneus L."/>
            <person name="Mihai O."/>
            <person name="Mihalev A."/>
            <person name="Mihova T."/>
            <person name="Mittelman R."/>
            <person name="Mlenga V."/>
            <person name="Montmayeur A."/>
            <person name="Mulrain L."/>
            <person name="Navidi A."/>
            <person name="Naylor J."/>
            <person name="Negash T."/>
            <person name="Nguyen T."/>
            <person name="Nguyen N."/>
            <person name="Nicol R."/>
            <person name="Norbu C."/>
            <person name="Norbu N."/>
            <person name="Novod N."/>
            <person name="O'Neill B."/>
            <person name="Osman S."/>
            <person name="Markiewicz E."/>
            <person name="Oyono O.L."/>
            <person name="Patti C."/>
            <person name="Phunkhang P."/>
            <person name="Pierre F."/>
            <person name="Priest M."/>
            <person name="Raghuraman S."/>
            <person name="Rege F."/>
            <person name="Reyes R."/>
            <person name="Rise C."/>
            <person name="Rogov P."/>
            <person name="Ross K."/>
            <person name="Ryan E."/>
            <person name="Settipalli S."/>
            <person name="Shea T."/>
            <person name="Sherpa N."/>
            <person name="Shi L."/>
            <person name="Shih D."/>
            <person name="Sparrow T."/>
            <person name="Spaulding J."/>
            <person name="Stalker J."/>
            <person name="Stange-Thomann N."/>
            <person name="Stavropoulos S."/>
            <person name="Stone C."/>
            <person name="Strader C."/>
            <person name="Tesfaye S."/>
            <person name="Thomson T."/>
            <person name="Thoulutsang Y."/>
            <person name="Thoulutsang D."/>
            <person name="Topham K."/>
            <person name="Topping I."/>
            <person name="Tsamla T."/>
            <person name="Vassiliev H."/>
            <person name="Vo A."/>
            <person name="Wangchuk T."/>
            <person name="Wangdi T."/>
            <person name="Weiand M."/>
            <person name="Wilkinson J."/>
            <person name="Wilson A."/>
            <person name="Yadav S."/>
            <person name="Young G."/>
            <person name="Yu Q."/>
            <person name="Zembek L."/>
            <person name="Zhong D."/>
            <person name="Zimmer A."/>
            <person name="Zwirko Z."/>
            <person name="Jaffe D.B."/>
            <person name="Alvarez P."/>
            <person name="Brockman W."/>
            <person name="Butler J."/>
            <person name="Chin C."/>
            <person name="Gnerre S."/>
            <person name="Grabherr M."/>
            <person name="Kleber M."/>
            <person name="Mauceli E."/>
            <person name="MacCallum I."/>
        </authorList>
    </citation>
    <scope>NUCLEOTIDE SEQUENCE [LARGE SCALE GENOMIC DNA]</scope>
    <source>
        <strain evidence="5">Tucson 14030-0811.24</strain>
    </source>
</reference>
<keyword evidence="5" id="KW-1185">Reference proteome</keyword>
<dbReference type="InParanoid" id="B4NN20"/>
<accession>B4NN20</accession>
<feature type="transmembrane region" description="Helical" evidence="2">
    <location>
        <begin position="402"/>
        <end position="418"/>
    </location>
</feature>
<dbReference type="FunCoup" id="B4NN20">
    <property type="interactions" value="3"/>
</dbReference>
<feature type="region of interest" description="Disordered" evidence="1">
    <location>
        <begin position="277"/>
        <end position="303"/>
    </location>
</feature>
<feature type="compositionally biased region" description="Low complexity" evidence="1">
    <location>
        <begin position="245"/>
        <end position="258"/>
    </location>
</feature>
<dbReference type="OrthoDB" id="8068829at2759"/>
<evidence type="ECO:0000313" key="4">
    <source>
        <dbReference type="EMBL" id="EDW85759.2"/>
    </source>
</evidence>